<comment type="caution">
    <text evidence="3">The sequence shown here is derived from an EMBL/GenBank/DDBJ whole genome shotgun (WGS) entry which is preliminary data.</text>
</comment>
<keyword evidence="1" id="KW-0575">Peroxidase</keyword>
<dbReference type="CDD" id="cd09823">
    <property type="entry name" value="peroxinectin_like"/>
    <property type="match status" value="2"/>
</dbReference>
<evidence type="ECO:0000256" key="1">
    <source>
        <dbReference type="ARBA" id="ARBA00022559"/>
    </source>
</evidence>
<dbReference type="PROSITE" id="PS50292">
    <property type="entry name" value="PEROXIDASE_3"/>
    <property type="match status" value="2"/>
</dbReference>
<evidence type="ECO:0000313" key="3">
    <source>
        <dbReference type="EMBL" id="CAL8115604.1"/>
    </source>
</evidence>
<dbReference type="Proteomes" id="UP001642540">
    <property type="component" value="Unassembled WGS sequence"/>
</dbReference>
<proteinExistence type="predicted"/>
<dbReference type="SUPFAM" id="SSF48113">
    <property type="entry name" value="Heme-dependent peroxidases"/>
    <property type="match status" value="2"/>
</dbReference>
<dbReference type="PANTHER" id="PTHR11475">
    <property type="entry name" value="OXIDASE/PEROXIDASE"/>
    <property type="match status" value="1"/>
</dbReference>
<keyword evidence="2" id="KW-0732">Signal</keyword>
<dbReference type="PRINTS" id="PR00457">
    <property type="entry name" value="ANPEROXIDASE"/>
</dbReference>
<dbReference type="PANTHER" id="PTHR11475:SF134">
    <property type="entry name" value="LD42267P"/>
    <property type="match status" value="1"/>
</dbReference>
<feature type="signal peptide" evidence="2">
    <location>
        <begin position="1"/>
        <end position="37"/>
    </location>
</feature>
<feature type="chain" id="PRO_5045234498" description="Peroxidasin" evidence="2">
    <location>
        <begin position="38"/>
        <end position="1543"/>
    </location>
</feature>
<organism evidence="3 4">
    <name type="scientific">Orchesella dallaii</name>
    <dbReference type="NCBI Taxonomy" id="48710"/>
    <lineage>
        <taxon>Eukaryota</taxon>
        <taxon>Metazoa</taxon>
        <taxon>Ecdysozoa</taxon>
        <taxon>Arthropoda</taxon>
        <taxon>Hexapoda</taxon>
        <taxon>Collembola</taxon>
        <taxon>Entomobryomorpha</taxon>
        <taxon>Entomobryoidea</taxon>
        <taxon>Orchesellidae</taxon>
        <taxon>Orchesellinae</taxon>
        <taxon>Orchesella</taxon>
    </lineage>
</organism>
<name>A0ABP1R662_9HEXA</name>
<dbReference type="InterPro" id="IPR010255">
    <property type="entry name" value="Haem_peroxidase_sf"/>
</dbReference>
<dbReference type="Gene3D" id="1.10.640.10">
    <property type="entry name" value="Haem peroxidase domain superfamily, animal type"/>
    <property type="match status" value="2"/>
</dbReference>
<protein>
    <recommendedName>
        <fullName evidence="5">Peroxidasin</fullName>
    </recommendedName>
</protein>
<dbReference type="Pfam" id="PF03098">
    <property type="entry name" value="An_peroxidase"/>
    <property type="match status" value="2"/>
</dbReference>
<dbReference type="InterPro" id="IPR037120">
    <property type="entry name" value="Haem_peroxidase_sf_animal"/>
</dbReference>
<keyword evidence="1" id="KW-0560">Oxidoreductase</keyword>
<dbReference type="EMBL" id="CAXLJM020000051">
    <property type="protein sequence ID" value="CAL8115604.1"/>
    <property type="molecule type" value="Genomic_DNA"/>
</dbReference>
<accession>A0ABP1R662</accession>
<evidence type="ECO:0000313" key="4">
    <source>
        <dbReference type="Proteomes" id="UP001642540"/>
    </source>
</evidence>
<keyword evidence="4" id="KW-1185">Reference proteome</keyword>
<sequence length="1543" mass="174601">MLDPAIKMRMRWRRVSLHHTIIVTLLGIISLVEHASQHDESIFFSPYNSHFSNEELLSSRSTRFKRQVKSSPYPVLPNITAEDVNFAVARAQEIVSHRFDYFQPQIYNAGSYHKPGSAAWFMSTSHKANAAAQNISRISLLSEEATHIIAQKYRLTREQTAYSLPNLDVRNSALNNECPLKVDFPCQPRKYRAYNGYCNNVQHPRWGSANMRYLRYLMPDYSNGVSSPRMSGDGQLLPSARSVSLAIHKDSDRPHAHLMALTAVWGEFISHDLVHTPQTAGYDGTPIKCCGVTFENFHPDCFPIRIADNDPYYGKTKEICQEYVRSSVAPRIGCTLGPREQVNQASSFLDASQIYGTTRKRIEELRLFQGGLLRTQAGPGGELLPSDGSSMYCKSTAGNLRCFKAGDDRVNEHIGLAALHTMWLREHNRIARELSSVNPHWSDEVLFQEARRVVIAEIQHITYNEYLPVVLGQSIVTDYGLKAKSSGFYNGYDINTNVGILNAVGSAALWFFASLMPKTMSLYDTNWKKLGEKSISESFYSPFDRYRNGALDQLLRGLLRGKAQSEDQFINDVMTNRMFETDPFRGLDLAAQLIQQGRDHGLPGYIHYRELCGLGEIKEYFDLNATMAPDVIDSLRTLYSKVQDIDLFSGALAEYPQEGAVVGPTFGCLLGIQFQKLKNGDRFWYENDLPPSAFTLEQLQEIRKVTLGRIICDNSNAVDEVQPSVFLDRDPFLNSPMHCEGDAIRRIDFGKWYADQTEKNIPSSKILDAIKKARSDITRLRSREMDLWKDHKNADPHSPVGTAFGFNKPKPQALEIANTSFLLQFATVRFLNGIVGHSDDLQDSEHSHPVTRDVREILSTLPSIEISALTELPKNEKCGEHDLPCDHTSIFRSVTGWCNNLKEPNRGKAFLAFKRLLPAEYGDGLQIPKSLSTRGTELPSARLVSFEVHDDISVPHQRYSLLLMQFAQLLDHDLTHTPMNRGFGGSILDCHNCDAKETVHPECWPIKVPDGDPYFPNYNTTTGLPFCLHFVRSLPGQLTLGVREQLNQVTAYVDASHTYGSDTCEAKKLRTFVSGRLNTTKHPAGKQFKDLLPQTPDHPECKTKSGLCFEAGDLRSSEQPALAAIHTMWLREHNRLVDELHKRNPHWDDELLYQHARRILSAVTQHITYGEFLPRILGWDSVHKYGLELVPEDYFHDYDPKCDATIFNEFATAAFRFGHSLLKPAFKRFASDLRVKEPSVQLRHTFFDPDLLFRVGMIDELLYGLANTPMETLDNFITEEVTNHLFEEKKAPLSGMDLAALNIQRARDHGLPGYNNYRVLCNMTRARDFNDLKREIPPRLIQKLKKIYATVDDIDLFPGGLAETSLKGGLVGPTFGCIIGKQFQLLRKCDRFWYENVEPLTRFTSAQLTSLRKTTLAKLICQNSDSVQLIHRAALDLPEPFLNPRVPCETLPEVDLDLWRDRLECNMNGKNITLGSAVRVSPCVMCLCSKEGPLCQSMKVNNCIRLSRSFKSSEILKDHVCKVQCAFAFRIFPPSSVETLNSI</sequence>
<dbReference type="InterPro" id="IPR019791">
    <property type="entry name" value="Haem_peroxidase_animal"/>
</dbReference>
<evidence type="ECO:0008006" key="5">
    <source>
        <dbReference type="Google" id="ProtNLM"/>
    </source>
</evidence>
<reference evidence="3 4" key="1">
    <citation type="submission" date="2024-08" db="EMBL/GenBank/DDBJ databases">
        <authorList>
            <person name="Cucini C."/>
            <person name="Frati F."/>
        </authorList>
    </citation>
    <scope>NUCLEOTIDE SEQUENCE [LARGE SCALE GENOMIC DNA]</scope>
</reference>
<evidence type="ECO:0000256" key="2">
    <source>
        <dbReference type="SAM" id="SignalP"/>
    </source>
</evidence>
<gene>
    <name evidence="3" type="ORF">ODALV1_LOCUS16930</name>
</gene>